<dbReference type="GO" id="GO:0005975">
    <property type="term" value="P:carbohydrate metabolic process"/>
    <property type="evidence" value="ECO:0007669"/>
    <property type="project" value="InterPro"/>
</dbReference>
<evidence type="ECO:0000313" key="1">
    <source>
        <dbReference type="EMBL" id="KAA3934545.1"/>
    </source>
</evidence>
<protein>
    <submittedName>
        <fullName evidence="1">N-acylglucosamine 2-epimerase</fullName>
    </submittedName>
</protein>
<gene>
    <name evidence="1" type="ORF">F3D71_28880</name>
</gene>
<dbReference type="EMBL" id="VWLE01000787">
    <property type="protein sequence ID" value="KAA3934545.1"/>
    <property type="molecule type" value="Genomic_DNA"/>
</dbReference>
<comment type="caution">
    <text evidence="1">The sequence shown here is derived from an EMBL/GenBank/DDBJ whole genome shotgun (WGS) entry which is preliminary data.</text>
</comment>
<organism evidence="1 2">
    <name type="scientific">Bacteroides ovatus</name>
    <dbReference type="NCBI Taxonomy" id="28116"/>
    <lineage>
        <taxon>Bacteria</taxon>
        <taxon>Pseudomonadati</taxon>
        <taxon>Bacteroidota</taxon>
        <taxon>Bacteroidia</taxon>
        <taxon>Bacteroidales</taxon>
        <taxon>Bacteroidaceae</taxon>
        <taxon>Bacteroides</taxon>
    </lineage>
</organism>
<feature type="non-terminal residue" evidence="1">
    <location>
        <position position="40"/>
    </location>
</feature>
<name>A0A5M5BWA1_BACOV</name>
<accession>A0A5M5BWA1</accession>
<dbReference type="Proteomes" id="UP000323717">
    <property type="component" value="Unassembled WGS sequence"/>
</dbReference>
<proteinExistence type="predicted"/>
<evidence type="ECO:0000313" key="2">
    <source>
        <dbReference type="Proteomes" id="UP000323717"/>
    </source>
</evidence>
<dbReference type="AlphaFoldDB" id="A0A5M5BWA1"/>
<dbReference type="InterPro" id="IPR012341">
    <property type="entry name" value="6hp_glycosidase-like_sf"/>
</dbReference>
<reference evidence="1 2" key="1">
    <citation type="journal article" date="2019" name="Nat. Med.">
        <title>A library of human gut bacterial isolates paired with longitudinal multiomics data enables mechanistic microbiome research.</title>
        <authorList>
            <person name="Poyet M."/>
            <person name="Groussin M."/>
            <person name="Gibbons S.M."/>
            <person name="Avila-Pacheco J."/>
            <person name="Jiang X."/>
            <person name="Kearney S.M."/>
            <person name="Perrotta A.R."/>
            <person name="Berdy B."/>
            <person name="Zhao S."/>
            <person name="Lieberman T.D."/>
            <person name="Swanson P.K."/>
            <person name="Smith M."/>
            <person name="Roesemann S."/>
            <person name="Alexander J.E."/>
            <person name="Rich S.A."/>
            <person name="Livny J."/>
            <person name="Vlamakis H."/>
            <person name="Clish C."/>
            <person name="Bullock K."/>
            <person name="Deik A."/>
            <person name="Scott J."/>
            <person name="Pierce K.A."/>
            <person name="Xavier R.J."/>
            <person name="Alm E.J."/>
        </authorList>
    </citation>
    <scope>NUCLEOTIDE SEQUENCE [LARGE SCALE GENOMIC DNA]</scope>
    <source>
        <strain evidence="1 2">BIOML-A163</strain>
    </source>
</reference>
<sequence>MKNITDYIQQWANTYKDDMLNNIMPFWIKYGLDRVNGGIY</sequence>
<dbReference type="Gene3D" id="1.50.10.10">
    <property type="match status" value="1"/>
</dbReference>